<reference evidence="10" key="1">
    <citation type="submission" date="2016-04" db="EMBL/GenBank/DDBJ databases">
        <title>The genome sequence project of a novel Fervidobacterium isolate from a hot spring in Thailand.</title>
        <authorList>
            <person name="Gonzalez J.M."/>
            <person name="Cuecas A."/>
            <person name="Kanoksilapatham W."/>
        </authorList>
    </citation>
    <scope>NUCLEOTIDE SEQUENCE [LARGE SCALE GENOMIC DNA]</scope>
    <source>
        <strain evidence="10">FC2004</strain>
    </source>
</reference>
<comment type="cofactor">
    <cofactor evidence="7">
        <name>Zn(2+)</name>
        <dbReference type="ChEBI" id="CHEBI:29105"/>
    </cofactor>
    <text evidence="7">Binds 1 zinc ion.</text>
</comment>
<proteinExistence type="inferred from homology"/>
<gene>
    <name evidence="7" type="primary">nrdR</name>
    <name evidence="9" type="ORF">A4H02_02910</name>
</gene>
<evidence type="ECO:0000256" key="4">
    <source>
        <dbReference type="ARBA" id="ARBA00023015"/>
    </source>
</evidence>
<dbReference type="GO" id="GO:0003677">
    <property type="term" value="F:DNA binding"/>
    <property type="evidence" value="ECO:0007669"/>
    <property type="project" value="UniProtKB-KW"/>
</dbReference>
<dbReference type="PROSITE" id="PS51161">
    <property type="entry name" value="ATP_CONE"/>
    <property type="match status" value="1"/>
</dbReference>
<evidence type="ECO:0000256" key="5">
    <source>
        <dbReference type="ARBA" id="ARBA00023125"/>
    </source>
</evidence>
<evidence type="ECO:0000256" key="1">
    <source>
        <dbReference type="ARBA" id="ARBA00022491"/>
    </source>
</evidence>
<keyword evidence="5 7" id="KW-0238">DNA-binding</keyword>
<keyword evidence="7" id="KW-0479">Metal-binding</keyword>
<accession>A0A1E3G3I8</accession>
<dbReference type="PANTHER" id="PTHR30455">
    <property type="entry name" value="TRANSCRIPTIONAL REPRESSOR NRDR"/>
    <property type="match status" value="1"/>
</dbReference>
<dbReference type="HAMAP" id="MF_00440">
    <property type="entry name" value="NrdR"/>
    <property type="match status" value="1"/>
</dbReference>
<dbReference type="NCBIfam" id="TIGR00244">
    <property type="entry name" value="transcriptional regulator NrdR"/>
    <property type="match status" value="1"/>
</dbReference>
<dbReference type="InterPro" id="IPR003796">
    <property type="entry name" value="RNR_NrdR-like"/>
</dbReference>
<dbReference type="InterPro" id="IPR055173">
    <property type="entry name" value="NrdR-like_N"/>
</dbReference>
<dbReference type="OrthoDB" id="9807461at2"/>
<sequence length="169" mass="19838">MRCPFCGFEDTRVLDSRELSEGRVVRRRRECPSCHARFTTYERYETGPITVIKKDGRREKFDRRKILNGLLKAFEKRPVTTEDIERIVDNVVSRLQKTGVLEVSTELIGRMVMEEIKNVDQVAYVRFASVYKDFREIDQFIEVIKELRGMELLGSHSEHSDNEYGKEGK</sequence>
<dbReference type="EMBL" id="LWAF01000003">
    <property type="protein sequence ID" value="ODN30836.1"/>
    <property type="molecule type" value="Genomic_DNA"/>
</dbReference>
<feature type="zinc finger region" evidence="7">
    <location>
        <begin position="3"/>
        <end position="34"/>
    </location>
</feature>
<keyword evidence="4 7" id="KW-0805">Transcription regulation</keyword>
<comment type="caution">
    <text evidence="9">The sequence shown here is derived from an EMBL/GenBank/DDBJ whole genome shotgun (WGS) entry which is preliminary data.</text>
</comment>
<keyword evidence="3 7" id="KW-0067">ATP-binding</keyword>
<keyword evidence="10" id="KW-1185">Reference proteome</keyword>
<evidence type="ECO:0000256" key="7">
    <source>
        <dbReference type="HAMAP-Rule" id="MF_00440"/>
    </source>
</evidence>
<dbReference type="GO" id="GO:0008270">
    <property type="term" value="F:zinc ion binding"/>
    <property type="evidence" value="ECO:0007669"/>
    <property type="project" value="UniProtKB-UniRule"/>
</dbReference>
<keyword evidence="1 7" id="KW-0678">Repressor</keyword>
<keyword evidence="7" id="KW-0863">Zinc-finger</keyword>
<dbReference type="GO" id="GO:0005524">
    <property type="term" value="F:ATP binding"/>
    <property type="evidence" value="ECO:0007669"/>
    <property type="project" value="UniProtKB-UniRule"/>
</dbReference>
<comment type="function">
    <text evidence="7">Negatively regulates transcription of bacterial ribonucleotide reductase nrd genes and operons by binding to NrdR-boxes.</text>
</comment>
<dbReference type="AlphaFoldDB" id="A0A1E3G3I8"/>
<dbReference type="Pfam" id="PF03477">
    <property type="entry name" value="ATP-cone"/>
    <property type="match status" value="1"/>
</dbReference>
<evidence type="ECO:0000256" key="6">
    <source>
        <dbReference type="ARBA" id="ARBA00023163"/>
    </source>
</evidence>
<dbReference type="Proteomes" id="UP000094570">
    <property type="component" value="Unassembled WGS sequence"/>
</dbReference>
<comment type="similarity">
    <text evidence="7">Belongs to the NrdR family.</text>
</comment>
<evidence type="ECO:0000313" key="10">
    <source>
        <dbReference type="Proteomes" id="UP000094570"/>
    </source>
</evidence>
<organism evidence="9 10">
    <name type="scientific">Fervidobacterium thailandense</name>
    <dbReference type="NCBI Taxonomy" id="1008305"/>
    <lineage>
        <taxon>Bacteria</taxon>
        <taxon>Thermotogati</taxon>
        <taxon>Thermotogota</taxon>
        <taxon>Thermotogae</taxon>
        <taxon>Thermotogales</taxon>
        <taxon>Fervidobacteriaceae</taxon>
        <taxon>Fervidobacterium</taxon>
    </lineage>
</organism>
<dbReference type="InterPro" id="IPR005144">
    <property type="entry name" value="ATP-cone_dom"/>
</dbReference>
<keyword evidence="6 7" id="KW-0804">Transcription</keyword>
<dbReference type="GO" id="GO:0045892">
    <property type="term" value="P:negative regulation of DNA-templated transcription"/>
    <property type="evidence" value="ECO:0007669"/>
    <property type="project" value="UniProtKB-UniRule"/>
</dbReference>
<feature type="domain" description="ATP-cone" evidence="8">
    <location>
        <begin position="49"/>
        <end position="139"/>
    </location>
</feature>
<name>A0A1E3G3I8_9BACT</name>
<dbReference type="RefSeq" id="WP_069292674.1">
    <property type="nucleotide sequence ID" value="NZ_CP140110.1"/>
</dbReference>
<protein>
    <recommendedName>
        <fullName evidence="7">Transcriptional repressor NrdR</fullName>
    </recommendedName>
</protein>
<dbReference type="STRING" id="1008305.A4H02_02910"/>
<keyword evidence="7" id="KW-0862">Zinc</keyword>
<dbReference type="PANTHER" id="PTHR30455:SF2">
    <property type="entry name" value="TRANSCRIPTIONAL REPRESSOR NRDR"/>
    <property type="match status" value="1"/>
</dbReference>
<keyword evidence="2 7" id="KW-0547">Nucleotide-binding</keyword>
<evidence type="ECO:0000256" key="3">
    <source>
        <dbReference type="ARBA" id="ARBA00022840"/>
    </source>
</evidence>
<evidence type="ECO:0000259" key="8">
    <source>
        <dbReference type="PROSITE" id="PS51161"/>
    </source>
</evidence>
<dbReference type="Pfam" id="PF22811">
    <property type="entry name" value="Zn_ribbon_NrdR"/>
    <property type="match status" value="1"/>
</dbReference>
<evidence type="ECO:0000256" key="2">
    <source>
        <dbReference type="ARBA" id="ARBA00022741"/>
    </source>
</evidence>
<evidence type="ECO:0000313" key="9">
    <source>
        <dbReference type="EMBL" id="ODN30836.1"/>
    </source>
</evidence>